<evidence type="ECO:0000256" key="1">
    <source>
        <dbReference type="ARBA" id="ARBA00022603"/>
    </source>
</evidence>
<keyword evidence="1 4" id="KW-0489">Methyltransferase</keyword>
<feature type="binding site" evidence="3 4">
    <location>
        <position position="294"/>
    </location>
    <ligand>
        <name>Zn(2+)</name>
        <dbReference type="ChEBI" id="CHEBI:29105"/>
    </ligand>
</feature>
<reference evidence="6 7" key="1">
    <citation type="submission" date="2007-10" db="EMBL/GenBank/DDBJ databases">
        <authorList>
            <person name="Wagner-Dobler I."/>
            <person name="Ferriera S."/>
            <person name="Johnson J."/>
            <person name="Kravitz S."/>
            <person name="Beeson K."/>
            <person name="Sutton G."/>
            <person name="Rogers Y.-H."/>
            <person name="Friedman R."/>
            <person name="Frazier M."/>
            <person name="Venter J.C."/>
        </authorList>
    </citation>
    <scope>NUCLEOTIDE SEQUENCE [LARGE SCALE GENOMIC DNA]</scope>
    <source>
        <strain evidence="6 7">DFL-43</strain>
    </source>
</reference>
<keyword evidence="7" id="KW-1185">Reference proteome</keyword>
<evidence type="ECO:0000259" key="5">
    <source>
        <dbReference type="PROSITE" id="PS50970"/>
    </source>
</evidence>
<keyword evidence="3 4" id="KW-0862">Zinc</keyword>
<comment type="cofactor">
    <cofactor evidence="3">
        <name>Zn(2+)</name>
        <dbReference type="ChEBI" id="CHEBI:29105"/>
    </cofactor>
    <text evidence="3">Binds 1 zinc ion per subunit.</text>
</comment>
<dbReference type="Gene3D" id="3.20.20.330">
    <property type="entry name" value="Homocysteine-binding-like domain"/>
    <property type="match status" value="1"/>
</dbReference>
<dbReference type="EMBL" id="ABIA03000004">
    <property type="protein sequence ID" value="EDQ32478.2"/>
    <property type="molecule type" value="Genomic_DNA"/>
</dbReference>
<dbReference type="PANTHER" id="PTHR11103:SF18">
    <property type="entry name" value="SLR1189 PROTEIN"/>
    <property type="match status" value="1"/>
</dbReference>
<name>A9DBB3_HOEPD</name>
<comment type="caution">
    <text evidence="6">The sequence shown here is derived from an EMBL/GenBank/DDBJ whole genome shotgun (WGS) entry which is preliminary data.</text>
</comment>
<dbReference type="GO" id="GO:0009086">
    <property type="term" value="P:methionine biosynthetic process"/>
    <property type="evidence" value="ECO:0007669"/>
    <property type="project" value="InterPro"/>
</dbReference>
<dbReference type="PIRSF" id="PIRSF037505">
    <property type="entry name" value="Betaine_HMT"/>
    <property type="match status" value="1"/>
</dbReference>
<dbReference type="HOGENOM" id="CLU_004914_3_0_5"/>
<dbReference type="InterPro" id="IPR003726">
    <property type="entry name" value="HCY_dom"/>
</dbReference>
<dbReference type="SUPFAM" id="SSF82282">
    <property type="entry name" value="Homocysteine S-methyltransferase"/>
    <property type="match status" value="1"/>
</dbReference>
<sequence length="311" mass="32811">MPPQAGTNRMPHTVRILDGGMSRELTRLGARLVQPEWSALALIESPEIVRQVHVEFIDAGADAITTNSYALVPFHIGEERFASDGAALIELSGRLAREAADASKVRNIMVCGSLPPLFGSYEPENFDAARAPEYLSVLVGNLAPNVDVWLGETLSLIAEAEAVKTAVADTGKPLWVAFTLKDDVAALSQAPVLRSGETVADAVAWAAQSGIEALLFNCSRPEIMEAAIAQAAAVFEQKGVGIEIGVYANAFEQETASEKANEGLSGMRAELEGEGYIGFARSWVAAGATLVGGCCGIGASQIRRLAEDLKA</sequence>
<proteinExistence type="predicted"/>
<feature type="domain" description="Hcy-binding" evidence="5">
    <location>
        <begin position="3"/>
        <end position="309"/>
    </location>
</feature>
<dbReference type="GO" id="GO:0008168">
    <property type="term" value="F:methyltransferase activity"/>
    <property type="evidence" value="ECO:0007669"/>
    <property type="project" value="UniProtKB-UniRule"/>
</dbReference>
<feature type="binding site" evidence="3 4">
    <location>
        <position position="295"/>
    </location>
    <ligand>
        <name>Zn(2+)</name>
        <dbReference type="ChEBI" id="CHEBI:29105"/>
    </ligand>
</feature>
<dbReference type="STRING" id="411684.HPDFL43_11781"/>
<keyword evidence="3 4" id="KW-0479">Metal-binding</keyword>
<evidence type="ECO:0000256" key="4">
    <source>
        <dbReference type="PROSITE-ProRule" id="PRU00333"/>
    </source>
</evidence>
<evidence type="ECO:0000313" key="7">
    <source>
        <dbReference type="Proteomes" id="UP000004291"/>
    </source>
</evidence>
<evidence type="ECO:0000256" key="3">
    <source>
        <dbReference type="PIRSR" id="PIRSR037505-2"/>
    </source>
</evidence>
<dbReference type="PROSITE" id="PS50970">
    <property type="entry name" value="HCY"/>
    <property type="match status" value="1"/>
</dbReference>
<dbReference type="eggNOG" id="COG2040">
    <property type="taxonomic scope" value="Bacteria"/>
</dbReference>
<feature type="binding site" evidence="3 4">
    <location>
        <position position="218"/>
    </location>
    <ligand>
        <name>Zn(2+)</name>
        <dbReference type="ChEBI" id="CHEBI:29105"/>
    </ligand>
</feature>
<dbReference type="InterPro" id="IPR017226">
    <property type="entry name" value="BHMT-like"/>
</dbReference>
<gene>
    <name evidence="6" type="ORF">HPDFL43_11781</name>
</gene>
<dbReference type="GO" id="GO:0008270">
    <property type="term" value="F:zinc ion binding"/>
    <property type="evidence" value="ECO:0007669"/>
    <property type="project" value="InterPro"/>
</dbReference>
<dbReference type="PANTHER" id="PTHR11103">
    <property type="entry name" value="SLR1189 PROTEIN"/>
    <property type="match status" value="1"/>
</dbReference>
<evidence type="ECO:0000256" key="2">
    <source>
        <dbReference type="ARBA" id="ARBA00022679"/>
    </source>
</evidence>
<accession>A9DBB3</accession>
<evidence type="ECO:0000313" key="6">
    <source>
        <dbReference type="EMBL" id="EDQ32478.2"/>
    </source>
</evidence>
<protein>
    <submittedName>
        <fullName evidence="6">Homocysteine/selenocysteine methylase (S-methylmethionine-dependent)</fullName>
        <ecNumber evidence="6">2.1.1.10</ecNumber>
    </submittedName>
</protein>
<keyword evidence="2 4" id="KW-0808">Transferase</keyword>
<dbReference type="InterPro" id="IPR036589">
    <property type="entry name" value="HCY_dom_sf"/>
</dbReference>
<dbReference type="EC" id="2.1.1.10" evidence="6"/>
<dbReference type="AlphaFoldDB" id="A9DBB3"/>
<dbReference type="Pfam" id="PF02574">
    <property type="entry name" value="S-methyl_trans"/>
    <property type="match status" value="1"/>
</dbReference>
<dbReference type="GO" id="GO:0032259">
    <property type="term" value="P:methylation"/>
    <property type="evidence" value="ECO:0007669"/>
    <property type="project" value="UniProtKB-KW"/>
</dbReference>
<dbReference type="Proteomes" id="UP000004291">
    <property type="component" value="Chromosome"/>
</dbReference>
<organism evidence="6 7">
    <name type="scientific">Hoeflea phototrophica (strain DSM 17068 / NCIMB 14078 / DFL-43)</name>
    <dbReference type="NCBI Taxonomy" id="411684"/>
    <lineage>
        <taxon>Bacteria</taxon>
        <taxon>Pseudomonadati</taxon>
        <taxon>Pseudomonadota</taxon>
        <taxon>Alphaproteobacteria</taxon>
        <taxon>Hyphomicrobiales</taxon>
        <taxon>Rhizobiaceae</taxon>
        <taxon>Hoeflea</taxon>
    </lineage>
</organism>
<reference evidence="6 7" key="2">
    <citation type="submission" date="2012-06" db="EMBL/GenBank/DDBJ databases">
        <authorList>
            <person name="Fiebig A."/>
        </authorList>
    </citation>
    <scope>NUCLEOTIDE SEQUENCE [LARGE SCALE GENOMIC DNA]</scope>
    <source>
        <strain evidence="6 7">DFL-43</strain>
    </source>
</reference>